<dbReference type="RefSeq" id="WP_206558194.1">
    <property type="nucleotide sequence ID" value="NZ_JAFKDB010000020.1"/>
</dbReference>
<comment type="caution">
    <text evidence="2">The sequence shown here is derived from an EMBL/GenBank/DDBJ whole genome shotgun (WGS) entry which is preliminary data.</text>
</comment>
<evidence type="ECO:0000256" key="1">
    <source>
        <dbReference type="SAM" id="Phobius"/>
    </source>
</evidence>
<reference evidence="2 3" key="1">
    <citation type="submission" date="2021-02" db="EMBL/GenBank/DDBJ databases">
        <title>PHA producing bacteria isolated from coastal sediment in Guangdong, Shenzhen.</title>
        <authorList>
            <person name="Zheng W."/>
            <person name="Yu S."/>
            <person name="Huang Y."/>
        </authorList>
    </citation>
    <scope>NUCLEOTIDE SEQUENCE [LARGE SCALE GENOMIC DNA]</scope>
    <source>
        <strain evidence="2 3">TN21-5</strain>
    </source>
</reference>
<keyword evidence="1" id="KW-0812">Transmembrane</keyword>
<dbReference type="Proteomes" id="UP000664344">
    <property type="component" value="Unassembled WGS sequence"/>
</dbReference>
<evidence type="ECO:0000313" key="2">
    <source>
        <dbReference type="EMBL" id="MBN7771367.1"/>
    </source>
</evidence>
<feature type="transmembrane region" description="Helical" evidence="1">
    <location>
        <begin position="115"/>
        <end position="132"/>
    </location>
</feature>
<evidence type="ECO:0000313" key="3">
    <source>
        <dbReference type="Proteomes" id="UP000664344"/>
    </source>
</evidence>
<feature type="transmembrane region" description="Helical" evidence="1">
    <location>
        <begin position="12"/>
        <end position="31"/>
    </location>
</feature>
<proteinExistence type="predicted"/>
<evidence type="ECO:0008006" key="4">
    <source>
        <dbReference type="Google" id="ProtNLM"/>
    </source>
</evidence>
<sequence>MDQILVNMKDPSWWFTGVFFVLVGIFLTKLASDWLPRAWVYLGRVIPHVTRKIQRWRERKILLRVKRFRQYEIKVHWLISRYWALATIFIMYTGFIMISFAVSNSAERELTEIKRFFPLVLPIYGLQFIVMWEKSVLKRVMTAHIKWKQGVTSAANGRS</sequence>
<keyword evidence="3" id="KW-1185">Reference proteome</keyword>
<name>A0ABS3BIR4_9GAMM</name>
<protein>
    <recommendedName>
        <fullName evidence="4">Glycosyl-4,4'-diaponeurosporenoate acyltransferase</fullName>
    </recommendedName>
</protein>
<dbReference type="EMBL" id="JAFKDB010000020">
    <property type="protein sequence ID" value="MBN7771367.1"/>
    <property type="molecule type" value="Genomic_DNA"/>
</dbReference>
<gene>
    <name evidence="2" type="ORF">JYP53_15780</name>
</gene>
<keyword evidence="1" id="KW-1133">Transmembrane helix</keyword>
<organism evidence="2 3">
    <name type="scientific">Marinobacter daepoensis</name>
    <dbReference type="NCBI Taxonomy" id="262077"/>
    <lineage>
        <taxon>Bacteria</taxon>
        <taxon>Pseudomonadati</taxon>
        <taxon>Pseudomonadota</taxon>
        <taxon>Gammaproteobacteria</taxon>
        <taxon>Pseudomonadales</taxon>
        <taxon>Marinobacteraceae</taxon>
        <taxon>Marinobacter</taxon>
    </lineage>
</organism>
<keyword evidence="1" id="KW-0472">Membrane</keyword>
<feature type="transmembrane region" description="Helical" evidence="1">
    <location>
        <begin position="82"/>
        <end position="103"/>
    </location>
</feature>
<accession>A0ABS3BIR4</accession>